<evidence type="ECO:0000313" key="6">
    <source>
        <dbReference type="Proteomes" id="UP000251889"/>
    </source>
</evidence>
<dbReference type="RefSeq" id="WP_112747090.1">
    <property type="nucleotide sequence ID" value="NZ_QMFY01000005.1"/>
</dbReference>
<dbReference type="NCBIfam" id="TIGR01891">
    <property type="entry name" value="amidohydrolases"/>
    <property type="match status" value="1"/>
</dbReference>
<feature type="signal peptide" evidence="3">
    <location>
        <begin position="1"/>
        <end position="19"/>
    </location>
</feature>
<dbReference type="Pfam" id="PF07687">
    <property type="entry name" value="M20_dimer"/>
    <property type="match status" value="1"/>
</dbReference>
<dbReference type="GO" id="GO:0046872">
    <property type="term" value="F:metal ion binding"/>
    <property type="evidence" value="ECO:0007669"/>
    <property type="project" value="UniProtKB-KW"/>
</dbReference>
<feature type="binding site" evidence="2">
    <location>
        <position position="194"/>
    </location>
    <ligand>
        <name>Mn(2+)</name>
        <dbReference type="ChEBI" id="CHEBI:29035"/>
        <label>2</label>
    </ligand>
</feature>
<dbReference type="PIRSF" id="PIRSF005962">
    <property type="entry name" value="Pept_M20D_amidohydro"/>
    <property type="match status" value="1"/>
</dbReference>
<dbReference type="PANTHER" id="PTHR11014:SF63">
    <property type="entry name" value="METALLOPEPTIDASE, PUTATIVE (AFU_ORTHOLOGUE AFUA_6G09600)-RELATED"/>
    <property type="match status" value="1"/>
</dbReference>
<dbReference type="AlphaFoldDB" id="A0A364Y3L3"/>
<reference evidence="5 6" key="1">
    <citation type="submission" date="2018-06" db="EMBL/GenBank/DDBJ databases">
        <title>Chryseolinea flavus sp. nov., a member of the phylum Bacteroidetes isolated from soil.</title>
        <authorList>
            <person name="Li Y."/>
            <person name="Wang J."/>
        </authorList>
    </citation>
    <scope>NUCLEOTIDE SEQUENCE [LARGE SCALE GENOMIC DNA]</scope>
    <source>
        <strain evidence="5 6">SDU1-6</strain>
    </source>
</reference>
<dbReference type="PANTHER" id="PTHR11014">
    <property type="entry name" value="PEPTIDASE M20 FAMILY MEMBER"/>
    <property type="match status" value="1"/>
</dbReference>
<sequence length="445" mass="48015">MIRLHVLALSLFVSISAAGQVITQIENYTARNYASLASLYQKLHQFPELSLQEKKTSAIMAQELKQLGFEVIENIGGYSLAGVFVNGDGPTVLIRTDMDALPLKETTGLPYASQEHGINAAGQDVSIMHACGHDIHMTVFIGTARALVAHKKNWHGTLVMVAQASEENGMGAAQMFKGGLYEKIPTPDYALALHDNATLAAGKIGYNTGAFMASVDMMDITVFGKGGHGAAPHTTVDPIVLSAQMIMAFQTIVSREINPLEPAVITVGSIHGGTVHNIIPDQVKMQLTLRSYSSAVREQILTAIKKKSHHLAALAGVPEDKMPAISIVEPTIPATINDKALTTSIVNVFQQTFGTELVEEISSSMVGEDFSRFALQGKDVPICMFWLGAADPEEVKRSKENGTILPQLHTANFKPLVEPTIKTGVKAMCAAVLHIFKEDPKEKHK</sequence>
<name>A0A364Y3L3_9BACT</name>
<feature type="binding site" evidence="2">
    <location>
        <position position="167"/>
    </location>
    <ligand>
        <name>Mn(2+)</name>
        <dbReference type="ChEBI" id="CHEBI:29035"/>
        <label>2</label>
    </ligand>
</feature>
<accession>A0A364Y3L3</accession>
<protein>
    <submittedName>
        <fullName evidence="5">Amidohydrolase</fullName>
    </submittedName>
</protein>
<dbReference type="InterPro" id="IPR011650">
    <property type="entry name" value="Peptidase_M20_dimer"/>
</dbReference>
<keyword evidence="2" id="KW-0479">Metal-binding</keyword>
<dbReference type="InterPro" id="IPR017439">
    <property type="entry name" value="Amidohydrolase"/>
</dbReference>
<comment type="caution">
    <text evidence="5">The sequence shown here is derived from an EMBL/GenBank/DDBJ whole genome shotgun (WGS) entry which is preliminary data.</text>
</comment>
<organism evidence="5 6">
    <name type="scientific">Pseudochryseolinea flava</name>
    <dbReference type="NCBI Taxonomy" id="2059302"/>
    <lineage>
        <taxon>Bacteria</taxon>
        <taxon>Pseudomonadati</taxon>
        <taxon>Bacteroidota</taxon>
        <taxon>Cytophagia</taxon>
        <taxon>Cytophagales</taxon>
        <taxon>Fulvivirgaceae</taxon>
        <taxon>Pseudochryseolinea</taxon>
    </lineage>
</organism>
<dbReference type="InterPro" id="IPR036264">
    <property type="entry name" value="Bact_exopeptidase_dim_dom"/>
</dbReference>
<dbReference type="GO" id="GO:0019877">
    <property type="term" value="P:diaminopimelate biosynthetic process"/>
    <property type="evidence" value="ECO:0007669"/>
    <property type="project" value="UniProtKB-ARBA"/>
</dbReference>
<dbReference type="SUPFAM" id="SSF55031">
    <property type="entry name" value="Bacterial exopeptidase dimerisation domain"/>
    <property type="match status" value="1"/>
</dbReference>
<proteinExistence type="predicted"/>
<dbReference type="EMBL" id="QMFY01000005">
    <property type="protein sequence ID" value="RAW00934.1"/>
    <property type="molecule type" value="Genomic_DNA"/>
</dbReference>
<feature type="chain" id="PRO_5017083919" evidence="3">
    <location>
        <begin position="20"/>
        <end position="445"/>
    </location>
</feature>
<dbReference type="Gene3D" id="3.40.630.10">
    <property type="entry name" value="Zn peptidases"/>
    <property type="match status" value="1"/>
</dbReference>
<dbReference type="GO" id="GO:0050118">
    <property type="term" value="F:N-acetyldiaminopimelate deacetylase activity"/>
    <property type="evidence" value="ECO:0007669"/>
    <property type="project" value="UniProtKB-ARBA"/>
</dbReference>
<feature type="binding site" evidence="2">
    <location>
        <position position="131"/>
    </location>
    <ligand>
        <name>Mn(2+)</name>
        <dbReference type="ChEBI" id="CHEBI:29035"/>
        <label>2</label>
    </ligand>
</feature>
<dbReference type="FunFam" id="3.30.70.360:FF:000001">
    <property type="entry name" value="N-acetyldiaminopimelate deacetylase"/>
    <property type="match status" value="1"/>
</dbReference>
<gene>
    <name evidence="5" type="ORF">DQQ10_11890</name>
</gene>
<feature type="domain" description="Peptidase M20 dimerisation" evidence="4">
    <location>
        <begin position="218"/>
        <end position="307"/>
    </location>
</feature>
<keyword evidence="1 5" id="KW-0378">Hydrolase</keyword>
<evidence type="ECO:0000256" key="3">
    <source>
        <dbReference type="SAM" id="SignalP"/>
    </source>
</evidence>
<dbReference type="OrthoDB" id="9777385at2"/>
<evidence type="ECO:0000313" key="5">
    <source>
        <dbReference type="EMBL" id="RAW00934.1"/>
    </source>
</evidence>
<evidence type="ECO:0000256" key="1">
    <source>
        <dbReference type="ARBA" id="ARBA00022801"/>
    </source>
</evidence>
<feature type="binding site" evidence="2">
    <location>
        <position position="133"/>
    </location>
    <ligand>
        <name>Mn(2+)</name>
        <dbReference type="ChEBI" id="CHEBI:29035"/>
        <label>2</label>
    </ligand>
</feature>
<keyword evidence="6" id="KW-1185">Reference proteome</keyword>
<evidence type="ECO:0000259" key="4">
    <source>
        <dbReference type="Pfam" id="PF07687"/>
    </source>
</evidence>
<dbReference type="Gene3D" id="3.30.70.360">
    <property type="match status" value="1"/>
</dbReference>
<dbReference type="Proteomes" id="UP000251889">
    <property type="component" value="Unassembled WGS sequence"/>
</dbReference>
<comment type="cofactor">
    <cofactor evidence="2">
        <name>Mn(2+)</name>
        <dbReference type="ChEBI" id="CHEBI:29035"/>
    </cofactor>
    <text evidence="2">The Mn(2+) ion enhances activity.</text>
</comment>
<dbReference type="Pfam" id="PF01546">
    <property type="entry name" value="Peptidase_M20"/>
    <property type="match status" value="1"/>
</dbReference>
<evidence type="ECO:0000256" key="2">
    <source>
        <dbReference type="PIRSR" id="PIRSR005962-1"/>
    </source>
</evidence>
<feature type="binding site" evidence="2">
    <location>
        <position position="409"/>
    </location>
    <ligand>
        <name>Mn(2+)</name>
        <dbReference type="ChEBI" id="CHEBI:29035"/>
        <label>2</label>
    </ligand>
</feature>
<dbReference type="InterPro" id="IPR002933">
    <property type="entry name" value="Peptidase_M20"/>
</dbReference>
<keyword evidence="3" id="KW-0732">Signal</keyword>
<keyword evidence="2" id="KW-0464">Manganese</keyword>
<dbReference type="SUPFAM" id="SSF53187">
    <property type="entry name" value="Zn-dependent exopeptidases"/>
    <property type="match status" value="1"/>
</dbReference>